<name>A0A8S3X2B6_PARAO</name>
<dbReference type="EMBL" id="CAJQZP010000928">
    <property type="protein sequence ID" value="CAG4996334.1"/>
    <property type="molecule type" value="Genomic_DNA"/>
</dbReference>
<keyword evidence="3" id="KW-1185">Reference proteome</keyword>
<gene>
    <name evidence="2" type="ORF">PAPOLLO_LOCUS12971</name>
</gene>
<feature type="region of interest" description="Disordered" evidence="1">
    <location>
        <begin position="1"/>
        <end position="20"/>
    </location>
</feature>
<organism evidence="2 3">
    <name type="scientific">Parnassius apollo</name>
    <name type="common">Apollo butterfly</name>
    <name type="synonym">Papilio apollo</name>
    <dbReference type="NCBI Taxonomy" id="110799"/>
    <lineage>
        <taxon>Eukaryota</taxon>
        <taxon>Metazoa</taxon>
        <taxon>Ecdysozoa</taxon>
        <taxon>Arthropoda</taxon>
        <taxon>Hexapoda</taxon>
        <taxon>Insecta</taxon>
        <taxon>Pterygota</taxon>
        <taxon>Neoptera</taxon>
        <taxon>Endopterygota</taxon>
        <taxon>Lepidoptera</taxon>
        <taxon>Glossata</taxon>
        <taxon>Ditrysia</taxon>
        <taxon>Papilionoidea</taxon>
        <taxon>Papilionidae</taxon>
        <taxon>Parnassiinae</taxon>
        <taxon>Parnassini</taxon>
        <taxon>Parnassius</taxon>
        <taxon>Parnassius</taxon>
    </lineage>
</organism>
<evidence type="ECO:0000313" key="3">
    <source>
        <dbReference type="Proteomes" id="UP000691718"/>
    </source>
</evidence>
<comment type="caution">
    <text evidence="2">The sequence shown here is derived from an EMBL/GenBank/DDBJ whole genome shotgun (WGS) entry which is preliminary data.</text>
</comment>
<dbReference type="AlphaFoldDB" id="A0A8S3X2B6"/>
<dbReference type="Proteomes" id="UP000691718">
    <property type="component" value="Unassembled WGS sequence"/>
</dbReference>
<proteinExistence type="predicted"/>
<reference evidence="2" key="1">
    <citation type="submission" date="2021-04" db="EMBL/GenBank/DDBJ databases">
        <authorList>
            <person name="Tunstrom K."/>
        </authorList>
    </citation>
    <scope>NUCLEOTIDE SEQUENCE</scope>
</reference>
<sequence length="198" mass="22943">MREDPEIPEIPLPALNTPHPNAQTVEQKAIIVPTEATVGEPAEGFVLEELEDVEPQVKRRRQQKLIIDKKTELSTEYMRVRIDDISVQLRCQDSSEDVVNIRVPARTYLSRPAHAGYRSNMSQVLSRLFLRNLRVLNRTPMADREMEAKRCRTMCYVPYRHSRELVVEEAVSAHDIGIWTNLVQKSEKKLRKIRKSSQ</sequence>
<protein>
    <submittedName>
        <fullName evidence="2">(apollo) hypothetical protein</fullName>
    </submittedName>
</protein>
<accession>A0A8S3X2B6</accession>
<dbReference type="OrthoDB" id="7490218at2759"/>
<evidence type="ECO:0000256" key="1">
    <source>
        <dbReference type="SAM" id="MobiDB-lite"/>
    </source>
</evidence>
<evidence type="ECO:0000313" key="2">
    <source>
        <dbReference type="EMBL" id="CAG4996334.1"/>
    </source>
</evidence>